<evidence type="ECO:0000313" key="2">
    <source>
        <dbReference type="EMBL" id="PWK80481.1"/>
    </source>
</evidence>
<keyword evidence="3" id="KW-1185">Reference proteome</keyword>
<accession>A0A316HKE6</accession>
<feature type="chain" id="PRO_5016241510" description="DUF1684 domain-containing protein" evidence="1">
    <location>
        <begin position="20"/>
        <end position="200"/>
    </location>
</feature>
<organism evidence="2 3">
    <name type="scientific">Mucilaginibacter oryzae</name>
    <dbReference type="NCBI Taxonomy" id="468058"/>
    <lineage>
        <taxon>Bacteria</taxon>
        <taxon>Pseudomonadati</taxon>
        <taxon>Bacteroidota</taxon>
        <taxon>Sphingobacteriia</taxon>
        <taxon>Sphingobacteriales</taxon>
        <taxon>Sphingobacteriaceae</taxon>
        <taxon>Mucilaginibacter</taxon>
    </lineage>
</organism>
<protein>
    <recommendedName>
        <fullName evidence="4">DUF1684 domain-containing protein</fullName>
    </recommendedName>
</protein>
<dbReference type="AlphaFoldDB" id="A0A316HKE6"/>
<dbReference type="PANTHER" id="PTHR41913:SF1">
    <property type="entry name" value="DUF1684 DOMAIN-CONTAINING PROTEIN"/>
    <property type="match status" value="1"/>
</dbReference>
<dbReference type="PANTHER" id="PTHR41913">
    <property type="entry name" value="DUF1684 DOMAIN-CONTAINING PROTEIN"/>
    <property type="match status" value="1"/>
</dbReference>
<evidence type="ECO:0000256" key="1">
    <source>
        <dbReference type="SAM" id="SignalP"/>
    </source>
</evidence>
<dbReference type="RefSeq" id="WP_109606785.1">
    <property type="nucleotide sequence ID" value="NZ_QGHA01000001.1"/>
</dbReference>
<dbReference type="Proteomes" id="UP000245678">
    <property type="component" value="Unassembled WGS sequence"/>
</dbReference>
<reference evidence="2 3" key="1">
    <citation type="submission" date="2018-05" db="EMBL/GenBank/DDBJ databases">
        <title>Genomic Encyclopedia of Archaeal and Bacterial Type Strains, Phase II (KMG-II): from individual species to whole genera.</title>
        <authorList>
            <person name="Goeker M."/>
        </authorList>
    </citation>
    <scope>NUCLEOTIDE SEQUENCE [LARGE SCALE GENOMIC DNA]</scope>
    <source>
        <strain evidence="2 3">DSM 19975</strain>
    </source>
</reference>
<proteinExistence type="predicted"/>
<dbReference type="Pfam" id="PF07920">
    <property type="entry name" value="DUF1684"/>
    <property type="match status" value="1"/>
</dbReference>
<evidence type="ECO:0008006" key="4">
    <source>
        <dbReference type="Google" id="ProtNLM"/>
    </source>
</evidence>
<evidence type="ECO:0000313" key="3">
    <source>
        <dbReference type="Proteomes" id="UP000245678"/>
    </source>
</evidence>
<comment type="caution">
    <text evidence="2">The sequence shown here is derived from an EMBL/GenBank/DDBJ whole genome shotgun (WGS) entry which is preliminary data.</text>
</comment>
<sequence length="200" mass="22578">MKYLTLLVLLLIINGGSYAQNHKAQIAEFRKGYMDDFLKDPHSPLKQEDLKYLRFYDADSTYRVTAKAELLTNQTPFVIPAFDGSAQQYVRYALLSFTLKDKPLQLTLYKSIALSANPAFGNYLFLPFNDDTNGKETYGGGRYIDLTTKDIKYGTIVIDFNKAYNPYCAFATGYSCPKPPDENNLDVAIFAGEKIFGKAH</sequence>
<dbReference type="EMBL" id="QGHA01000001">
    <property type="protein sequence ID" value="PWK80481.1"/>
    <property type="molecule type" value="Genomic_DNA"/>
</dbReference>
<gene>
    <name evidence="2" type="ORF">LX99_00949</name>
</gene>
<keyword evidence="1" id="KW-0732">Signal</keyword>
<name>A0A316HKE6_9SPHI</name>
<feature type="signal peptide" evidence="1">
    <location>
        <begin position="1"/>
        <end position="19"/>
    </location>
</feature>
<dbReference type="InterPro" id="IPR012467">
    <property type="entry name" value="DUF1684"/>
</dbReference>